<gene>
    <name evidence="2" type="ORF">GCM10011614_23820</name>
</gene>
<proteinExistence type="predicted"/>
<dbReference type="GO" id="GO:0035438">
    <property type="term" value="F:cyclic-di-GMP binding"/>
    <property type="evidence" value="ECO:0007669"/>
    <property type="project" value="InterPro"/>
</dbReference>
<reference evidence="2" key="2">
    <citation type="submission" date="2020-09" db="EMBL/GenBank/DDBJ databases">
        <authorList>
            <person name="Sun Q."/>
            <person name="Kim S."/>
        </authorList>
    </citation>
    <scope>NUCLEOTIDE SEQUENCE</scope>
    <source>
        <strain evidence="2">KCTC 32255</strain>
    </source>
</reference>
<feature type="domain" description="PilZ" evidence="1">
    <location>
        <begin position="16"/>
        <end position="83"/>
    </location>
</feature>
<comment type="caution">
    <text evidence="2">The sequence shown here is derived from an EMBL/GenBank/DDBJ whole genome shotgun (WGS) entry which is preliminary data.</text>
</comment>
<dbReference type="AlphaFoldDB" id="A0A918PGI1"/>
<dbReference type="EMBL" id="BMZA01000009">
    <property type="protein sequence ID" value="GGZ08245.1"/>
    <property type="molecule type" value="Genomic_DNA"/>
</dbReference>
<dbReference type="InterPro" id="IPR009875">
    <property type="entry name" value="PilZ_domain"/>
</dbReference>
<evidence type="ECO:0000313" key="2">
    <source>
        <dbReference type="EMBL" id="GGZ08245.1"/>
    </source>
</evidence>
<organism evidence="2 3">
    <name type="scientific">Novosphingobium colocasiae</name>
    <dbReference type="NCBI Taxonomy" id="1256513"/>
    <lineage>
        <taxon>Bacteria</taxon>
        <taxon>Pseudomonadati</taxon>
        <taxon>Pseudomonadota</taxon>
        <taxon>Alphaproteobacteria</taxon>
        <taxon>Sphingomonadales</taxon>
        <taxon>Sphingomonadaceae</taxon>
        <taxon>Novosphingobium</taxon>
    </lineage>
</organism>
<protein>
    <recommendedName>
        <fullName evidence="1">PilZ domain-containing protein</fullName>
    </recommendedName>
</protein>
<accession>A0A918PGI1</accession>
<dbReference type="RefSeq" id="WP_189621432.1">
    <property type="nucleotide sequence ID" value="NZ_BMZA01000009.1"/>
</dbReference>
<keyword evidence="3" id="KW-1185">Reference proteome</keyword>
<name>A0A918PGI1_9SPHN</name>
<dbReference type="Proteomes" id="UP000648075">
    <property type="component" value="Unassembled WGS sequence"/>
</dbReference>
<dbReference type="Pfam" id="PF07238">
    <property type="entry name" value="PilZ"/>
    <property type="match status" value="1"/>
</dbReference>
<evidence type="ECO:0000313" key="3">
    <source>
        <dbReference type="Proteomes" id="UP000648075"/>
    </source>
</evidence>
<reference evidence="2" key="1">
    <citation type="journal article" date="2014" name="Int. J. Syst. Evol. Microbiol.">
        <title>Complete genome sequence of Corynebacterium casei LMG S-19264T (=DSM 44701T), isolated from a smear-ripened cheese.</title>
        <authorList>
            <consortium name="US DOE Joint Genome Institute (JGI-PGF)"/>
            <person name="Walter F."/>
            <person name="Albersmeier A."/>
            <person name="Kalinowski J."/>
            <person name="Ruckert C."/>
        </authorList>
    </citation>
    <scope>NUCLEOTIDE SEQUENCE</scope>
    <source>
        <strain evidence="2">KCTC 32255</strain>
    </source>
</reference>
<sequence length="96" mass="10260">MNKVSGPMAGNDLADFTGIPRHVSAEGCQFVALGARPVVGQVLLVLLDSTLPVAGRVRWVVEDRFALVFDAPLARSVRKTLENHGRVLGAVKLVRG</sequence>
<evidence type="ECO:0000259" key="1">
    <source>
        <dbReference type="Pfam" id="PF07238"/>
    </source>
</evidence>